<dbReference type="Pfam" id="PF00089">
    <property type="entry name" value="Trypsin"/>
    <property type="match status" value="1"/>
</dbReference>
<dbReference type="GO" id="GO:0006508">
    <property type="term" value="P:proteolysis"/>
    <property type="evidence" value="ECO:0007669"/>
    <property type="project" value="InterPro"/>
</dbReference>
<evidence type="ECO:0000256" key="2">
    <source>
        <dbReference type="SAM" id="SignalP"/>
    </source>
</evidence>
<evidence type="ECO:0000313" key="4">
    <source>
        <dbReference type="EnsemblMetazoa" id="AMIN002796-PA"/>
    </source>
</evidence>
<name>A0A182VXJ7_9DIPT</name>
<accession>A0A182VXJ7</accession>
<organism evidence="4 5">
    <name type="scientific">Anopheles minimus</name>
    <dbReference type="NCBI Taxonomy" id="112268"/>
    <lineage>
        <taxon>Eukaryota</taxon>
        <taxon>Metazoa</taxon>
        <taxon>Ecdysozoa</taxon>
        <taxon>Arthropoda</taxon>
        <taxon>Hexapoda</taxon>
        <taxon>Insecta</taxon>
        <taxon>Pterygota</taxon>
        <taxon>Neoptera</taxon>
        <taxon>Endopterygota</taxon>
        <taxon>Diptera</taxon>
        <taxon>Nematocera</taxon>
        <taxon>Culicoidea</taxon>
        <taxon>Culicidae</taxon>
        <taxon>Anophelinae</taxon>
        <taxon>Anopheles</taxon>
    </lineage>
</organism>
<evidence type="ECO:0000259" key="3">
    <source>
        <dbReference type="PROSITE" id="PS50240"/>
    </source>
</evidence>
<dbReference type="InterPro" id="IPR009003">
    <property type="entry name" value="Peptidase_S1_PA"/>
</dbReference>
<reference evidence="5" key="1">
    <citation type="submission" date="2013-03" db="EMBL/GenBank/DDBJ databases">
        <title>The Genome Sequence of Anopheles minimus MINIMUS1.</title>
        <authorList>
            <consortium name="The Broad Institute Genomics Platform"/>
            <person name="Neafsey D.E."/>
            <person name="Walton C."/>
            <person name="Walker B."/>
            <person name="Young S.K."/>
            <person name="Zeng Q."/>
            <person name="Gargeya S."/>
            <person name="Fitzgerald M."/>
            <person name="Haas B."/>
            <person name="Abouelleil A."/>
            <person name="Allen A.W."/>
            <person name="Alvarado L."/>
            <person name="Arachchi H.M."/>
            <person name="Berlin A.M."/>
            <person name="Chapman S.B."/>
            <person name="Gainer-Dewar J."/>
            <person name="Goldberg J."/>
            <person name="Griggs A."/>
            <person name="Gujja S."/>
            <person name="Hansen M."/>
            <person name="Howarth C."/>
            <person name="Imamovic A."/>
            <person name="Ireland A."/>
            <person name="Larimer J."/>
            <person name="McCowan C."/>
            <person name="Murphy C."/>
            <person name="Pearson M."/>
            <person name="Poon T.W."/>
            <person name="Priest M."/>
            <person name="Roberts A."/>
            <person name="Saif S."/>
            <person name="Shea T."/>
            <person name="Sisk P."/>
            <person name="Sykes S."/>
            <person name="Wortman J."/>
            <person name="Nusbaum C."/>
            <person name="Birren B."/>
        </authorList>
    </citation>
    <scope>NUCLEOTIDE SEQUENCE [LARGE SCALE GENOMIC DNA]</scope>
    <source>
        <strain evidence="5">MINIMUS1</strain>
    </source>
</reference>
<dbReference type="InterPro" id="IPR043504">
    <property type="entry name" value="Peptidase_S1_PA_chymotrypsin"/>
</dbReference>
<dbReference type="InterPro" id="IPR051333">
    <property type="entry name" value="CLIP_Serine_Protease"/>
</dbReference>
<dbReference type="SMART" id="SM00020">
    <property type="entry name" value="Tryp_SPc"/>
    <property type="match status" value="1"/>
</dbReference>
<feature type="chain" id="PRO_5008140397" description="Peptidase S1 domain-containing protein" evidence="2">
    <location>
        <begin position="24"/>
        <end position="307"/>
    </location>
</feature>
<keyword evidence="2" id="KW-0732">Signal</keyword>
<evidence type="ECO:0000313" key="5">
    <source>
        <dbReference type="Proteomes" id="UP000075920"/>
    </source>
</evidence>
<sequence length="307" mass="34718">MYHKVFHILLAALLLPCLCEVQGLRLAEQKCQEYRQMIASFTSKVSGRSNDYDTPANGIPAKEGEFPHQVRVGQWFYEDEDTEYVFRCSGALISDRYVLVSGHCFWTMGDKMVSLGRHDYTRNTSLPELLIERDELILHPGTDELVKASYNDIALLSLAEPVTFTSHIYPACLWTEDTLPETQKFTVTGFTTGKLVNDTQDTRLVKVQMSRVANEKCTRAYADGDYYPQGVTDSLLCMASPVEWKASCRGDGGGLLQSLDNDSVDVYRLIGLEAKGHDCDEPHQTYAYTYSKVQKYLEWIESVVWSA</sequence>
<feature type="domain" description="Peptidase S1" evidence="3">
    <location>
        <begin position="44"/>
        <end position="305"/>
    </location>
</feature>
<feature type="signal peptide" evidence="2">
    <location>
        <begin position="1"/>
        <end position="23"/>
    </location>
</feature>
<dbReference type="VEuPathDB" id="VectorBase:AMIN002796"/>
<protein>
    <recommendedName>
        <fullName evidence="3">Peptidase S1 domain-containing protein</fullName>
    </recommendedName>
</protein>
<dbReference type="InterPro" id="IPR001314">
    <property type="entry name" value="Peptidase_S1A"/>
</dbReference>
<dbReference type="Gene3D" id="2.40.10.10">
    <property type="entry name" value="Trypsin-like serine proteases"/>
    <property type="match status" value="1"/>
</dbReference>
<proteinExistence type="inferred from homology"/>
<dbReference type="AlphaFoldDB" id="A0A182VXJ7"/>
<keyword evidence="5" id="KW-1185">Reference proteome</keyword>
<dbReference type="InterPro" id="IPR001254">
    <property type="entry name" value="Trypsin_dom"/>
</dbReference>
<reference evidence="4" key="2">
    <citation type="submission" date="2020-05" db="UniProtKB">
        <authorList>
            <consortium name="EnsemblMetazoa"/>
        </authorList>
    </citation>
    <scope>IDENTIFICATION</scope>
    <source>
        <strain evidence="4">MINIMUS1</strain>
    </source>
</reference>
<dbReference type="Proteomes" id="UP000075920">
    <property type="component" value="Unassembled WGS sequence"/>
</dbReference>
<dbReference type="STRING" id="112268.A0A182VXJ7"/>
<dbReference type="PANTHER" id="PTHR24260">
    <property type="match status" value="1"/>
</dbReference>
<dbReference type="EnsemblMetazoa" id="AMIN002796-RA">
    <property type="protein sequence ID" value="AMIN002796-PA"/>
    <property type="gene ID" value="AMIN002796"/>
</dbReference>
<dbReference type="PROSITE" id="PS50240">
    <property type="entry name" value="TRYPSIN_DOM"/>
    <property type="match status" value="1"/>
</dbReference>
<dbReference type="CDD" id="cd00190">
    <property type="entry name" value="Tryp_SPc"/>
    <property type="match status" value="1"/>
</dbReference>
<evidence type="ECO:0000256" key="1">
    <source>
        <dbReference type="ARBA" id="ARBA00024195"/>
    </source>
</evidence>
<comment type="similarity">
    <text evidence="1">Belongs to the peptidase S1 family. CLIP subfamily.</text>
</comment>
<dbReference type="GO" id="GO:0004252">
    <property type="term" value="F:serine-type endopeptidase activity"/>
    <property type="evidence" value="ECO:0007669"/>
    <property type="project" value="InterPro"/>
</dbReference>
<dbReference type="PANTHER" id="PTHR24260:SF147">
    <property type="entry name" value="EG:BACR7A4.3 PROTEIN-RELATED"/>
    <property type="match status" value="1"/>
</dbReference>
<dbReference type="PRINTS" id="PR00722">
    <property type="entry name" value="CHYMOTRYPSIN"/>
</dbReference>
<dbReference type="SUPFAM" id="SSF50494">
    <property type="entry name" value="Trypsin-like serine proteases"/>
    <property type="match status" value="1"/>
</dbReference>